<feature type="signal peptide" evidence="2">
    <location>
        <begin position="1"/>
        <end position="21"/>
    </location>
</feature>
<gene>
    <name evidence="3" type="ORF">J2Z60_001944</name>
</gene>
<accession>A0ABS4MGM4</accession>
<feature type="region of interest" description="Disordered" evidence="1">
    <location>
        <begin position="57"/>
        <end position="78"/>
    </location>
</feature>
<reference evidence="3 4" key="1">
    <citation type="submission" date="2021-03" db="EMBL/GenBank/DDBJ databases">
        <title>Genomic Encyclopedia of Type Strains, Phase IV (KMG-IV): sequencing the most valuable type-strain genomes for metagenomic binning, comparative biology and taxonomic classification.</title>
        <authorList>
            <person name="Goeker M."/>
        </authorList>
    </citation>
    <scope>NUCLEOTIDE SEQUENCE [LARGE SCALE GENOMIC DNA]</scope>
    <source>
        <strain evidence="3 4">DSM 101872</strain>
    </source>
</reference>
<feature type="chain" id="PRO_5045761995" evidence="2">
    <location>
        <begin position="22"/>
        <end position="122"/>
    </location>
</feature>
<evidence type="ECO:0000256" key="2">
    <source>
        <dbReference type="SAM" id="SignalP"/>
    </source>
</evidence>
<dbReference type="Proteomes" id="UP001519292">
    <property type="component" value="Unassembled WGS sequence"/>
</dbReference>
<evidence type="ECO:0000313" key="3">
    <source>
        <dbReference type="EMBL" id="MBP2058753.1"/>
    </source>
</evidence>
<sequence>MAKFLLGFISGAIVGSVASFAKNPLTNNSVRKDIQSTASSLSDSCDDIRATYASLQEERNLTQENIDPEVNDEVQASRGPIKDKAADLVTAVKSVIKKNNDLSDLADRVQDFKYSDEDKEEF</sequence>
<dbReference type="RefSeq" id="WP_209687473.1">
    <property type="nucleotide sequence ID" value="NZ_JAGGLU010000014.1"/>
</dbReference>
<evidence type="ECO:0000256" key="1">
    <source>
        <dbReference type="SAM" id="MobiDB-lite"/>
    </source>
</evidence>
<protein>
    <submittedName>
        <fullName evidence="3">Gas vesicle protein</fullName>
    </submittedName>
</protein>
<comment type="caution">
    <text evidence="3">The sequence shown here is derived from an EMBL/GenBank/DDBJ whole genome shotgun (WGS) entry which is preliminary data.</text>
</comment>
<keyword evidence="2" id="KW-0732">Signal</keyword>
<keyword evidence="4" id="KW-1185">Reference proteome</keyword>
<name>A0ABS4MGM4_9LACO</name>
<proteinExistence type="predicted"/>
<dbReference type="EMBL" id="JAGGLU010000014">
    <property type="protein sequence ID" value="MBP2058753.1"/>
    <property type="molecule type" value="Genomic_DNA"/>
</dbReference>
<organism evidence="3 4">
    <name type="scientific">Lactobacillus colini</name>
    <dbReference type="NCBI Taxonomy" id="1819254"/>
    <lineage>
        <taxon>Bacteria</taxon>
        <taxon>Bacillati</taxon>
        <taxon>Bacillota</taxon>
        <taxon>Bacilli</taxon>
        <taxon>Lactobacillales</taxon>
        <taxon>Lactobacillaceae</taxon>
        <taxon>Lactobacillus</taxon>
    </lineage>
</organism>
<evidence type="ECO:0000313" key="4">
    <source>
        <dbReference type="Proteomes" id="UP001519292"/>
    </source>
</evidence>